<name>A0A0H5QBY5_9ZZZZ</name>
<keyword evidence="1" id="KW-0175">Coiled coil</keyword>
<dbReference type="CDD" id="cd17242">
    <property type="entry name" value="MobM_relaxase"/>
    <property type="match status" value="1"/>
</dbReference>
<reference evidence="2" key="1">
    <citation type="submission" date="2015-06" db="EMBL/GenBank/DDBJ databases">
        <authorList>
            <person name="Joergensen T."/>
        </authorList>
    </citation>
    <scope>NUCLEOTIDE SEQUENCE</scope>
    <source>
        <plasmid evidence="2">pRGFK0034</plasmid>
    </source>
</reference>
<dbReference type="EMBL" id="LN852728">
    <property type="protein sequence ID" value="CRY93657.1"/>
    <property type="molecule type" value="Genomic_DNA"/>
</dbReference>
<sequence length="471" mass="54515">MAHVEKYTAGAAGHMLNHYARTPVKERGNENIKPELTALNWNAAAEDQPLNPGEFMRRRLKSVRVQNRKDVNVLCDWVVTMPSSLPDTYCHAFFEETYNFLRDRYGVRNVVSAYVHMDEVSPHMHFAFLPVTADQRRGGEKLCAKEVLTRAELQRFHTELQKALESTFGREVEILNEATKEGNKSVSELKKATAIEEMKKRLAEDAKNVKSSHILSNKLKVAKKGFGKNRHEEVTVDGQVHKDLVANSEAAFKLRNQALQWEQNYNIASRAADRFSAALAAEQENGEKLARKLRQTTSDLQSTKEQLEAIKADIEAVLDELPPPIQKFVGKKLDARMEATSQLMDAKDCIRQYFHTQIKKEFEFKDLQRIPLAYYDYGDEYEEYGLQVYADLKNLRIDRKLDGQLLDRWQFSSLKEMTEKCLRRLDWDKLTNVYENQTLEQMYTADHGGVRGYMQQWEQQPRRNRGMELSL</sequence>
<accession>A0A0H5QBY5</accession>
<feature type="coiled-coil region" evidence="1">
    <location>
        <begin position="290"/>
        <end position="320"/>
    </location>
</feature>
<dbReference type="NCBIfam" id="NF041497">
    <property type="entry name" value="MobV"/>
    <property type="match status" value="1"/>
</dbReference>
<evidence type="ECO:0000313" key="2">
    <source>
        <dbReference type="EMBL" id="CRY93657.1"/>
    </source>
</evidence>
<organism evidence="2">
    <name type="scientific">uncultured prokaryote</name>
    <dbReference type="NCBI Taxonomy" id="198431"/>
    <lineage>
        <taxon>unclassified sequences</taxon>
        <taxon>environmental samples</taxon>
    </lineage>
</organism>
<geneLocation type="plasmid" evidence="2">
    <name>pRGFK0034</name>
</geneLocation>
<dbReference type="GO" id="GO:0006310">
    <property type="term" value="P:DNA recombination"/>
    <property type="evidence" value="ECO:0007669"/>
    <property type="project" value="InterPro"/>
</dbReference>
<reference evidence="2" key="2">
    <citation type="submission" date="2015-07" db="EMBL/GenBank/DDBJ databases">
        <title>Plasmids, circular viruses and viroids from rat gut.</title>
        <authorList>
            <person name="Jorgensen T.J."/>
            <person name="Hansen M.A."/>
            <person name="Xu Z."/>
            <person name="Tabak M.A."/>
            <person name="Sorensen S.J."/>
            <person name="Hansen L.H."/>
        </authorList>
    </citation>
    <scope>NUCLEOTIDE SEQUENCE</scope>
    <source>
        <plasmid evidence="2">pRGFK0034</plasmid>
    </source>
</reference>
<dbReference type="AlphaFoldDB" id="A0A0H5QBY5"/>
<keyword evidence="2" id="KW-0614">Plasmid</keyword>
<dbReference type="Pfam" id="PF01076">
    <property type="entry name" value="Mob_Pre"/>
    <property type="match status" value="1"/>
</dbReference>
<dbReference type="InterPro" id="IPR001668">
    <property type="entry name" value="Mob_Pre"/>
</dbReference>
<proteinExistence type="predicted"/>
<dbReference type="Gene3D" id="3.30.930.30">
    <property type="match status" value="1"/>
</dbReference>
<dbReference type="GO" id="GO:0003677">
    <property type="term" value="F:DNA binding"/>
    <property type="evidence" value="ECO:0007669"/>
    <property type="project" value="InterPro"/>
</dbReference>
<evidence type="ECO:0000256" key="1">
    <source>
        <dbReference type="SAM" id="Coils"/>
    </source>
</evidence>
<evidence type="ECO:0008006" key="3">
    <source>
        <dbReference type="Google" id="ProtNLM"/>
    </source>
</evidence>
<protein>
    <recommendedName>
        <fullName evidence="3">Plasmid recombination enzyme</fullName>
    </recommendedName>
</protein>